<gene>
    <name evidence="1" type="ORF">CALVIDRAFT_559550</name>
</gene>
<proteinExistence type="predicted"/>
<sequence>MQTVLSGLRPHLLQPKFLIEDPLGVYGIASILGFLDEARIAHRKTFEYDVSSLLEHESSAEDISGMSFVRILKHRQAIAARMTEHFIKIRTDELQWNKYGVPTCSDCDLPYNWLHTWEQLTTMEFQRRPSTDIPFAWYRLRDLRFETDGCPCSAFSVSPDWRVCDLMRIKDELDEFVEDGFASLDWTKSVPF</sequence>
<dbReference type="EMBL" id="KV417266">
    <property type="protein sequence ID" value="KZP01755.1"/>
    <property type="molecule type" value="Genomic_DNA"/>
</dbReference>
<dbReference type="Proteomes" id="UP000076738">
    <property type="component" value="Unassembled WGS sequence"/>
</dbReference>
<evidence type="ECO:0000313" key="1">
    <source>
        <dbReference type="EMBL" id="KZP01755.1"/>
    </source>
</evidence>
<organism evidence="1 2">
    <name type="scientific">Calocera viscosa (strain TUFC12733)</name>
    <dbReference type="NCBI Taxonomy" id="1330018"/>
    <lineage>
        <taxon>Eukaryota</taxon>
        <taxon>Fungi</taxon>
        <taxon>Dikarya</taxon>
        <taxon>Basidiomycota</taxon>
        <taxon>Agaricomycotina</taxon>
        <taxon>Dacrymycetes</taxon>
        <taxon>Dacrymycetales</taxon>
        <taxon>Dacrymycetaceae</taxon>
        <taxon>Calocera</taxon>
    </lineage>
</organism>
<dbReference type="AlphaFoldDB" id="A0A167SBB6"/>
<evidence type="ECO:0000313" key="2">
    <source>
        <dbReference type="Proteomes" id="UP000076738"/>
    </source>
</evidence>
<dbReference type="OrthoDB" id="71307at2759"/>
<protein>
    <submittedName>
        <fullName evidence="1">Uncharacterized protein</fullName>
    </submittedName>
</protein>
<name>A0A167SBB6_CALVF</name>
<reference evidence="1 2" key="1">
    <citation type="journal article" date="2016" name="Mol. Biol. Evol.">
        <title>Comparative Genomics of Early-Diverging Mushroom-Forming Fungi Provides Insights into the Origins of Lignocellulose Decay Capabilities.</title>
        <authorList>
            <person name="Nagy L.G."/>
            <person name="Riley R."/>
            <person name="Tritt A."/>
            <person name="Adam C."/>
            <person name="Daum C."/>
            <person name="Floudas D."/>
            <person name="Sun H."/>
            <person name="Yadav J.S."/>
            <person name="Pangilinan J."/>
            <person name="Larsson K.H."/>
            <person name="Matsuura K."/>
            <person name="Barry K."/>
            <person name="Labutti K."/>
            <person name="Kuo R."/>
            <person name="Ohm R.A."/>
            <person name="Bhattacharya S.S."/>
            <person name="Shirouzu T."/>
            <person name="Yoshinaga Y."/>
            <person name="Martin F.M."/>
            <person name="Grigoriev I.V."/>
            <person name="Hibbett D.S."/>
        </authorList>
    </citation>
    <scope>NUCLEOTIDE SEQUENCE [LARGE SCALE GENOMIC DNA]</scope>
    <source>
        <strain evidence="1 2">TUFC12733</strain>
    </source>
</reference>
<keyword evidence="2" id="KW-1185">Reference proteome</keyword>
<accession>A0A167SBB6</accession>